<organism evidence="4 5">
    <name type="scientific">Periconia macrospinosa</name>
    <dbReference type="NCBI Taxonomy" id="97972"/>
    <lineage>
        <taxon>Eukaryota</taxon>
        <taxon>Fungi</taxon>
        <taxon>Dikarya</taxon>
        <taxon>Ascomycota</taxon>
        <taxon>Pezizomycotina</taxon>
        <taxon>Dothideomycetes</taxon>
        <taxon>Pleosporomycetidae</taxon>
        <taxon>Pleosporales</taxon>
        <taxon>Massarineae</taxon>
        <taxon>Periconiaceae</taxon>
        <taxon>Periconia</taxon>
    </lineage>
</organism>
<dbReference type="PANTHER" id="PTHR10366:SF562">
    <property type="entry name" value="ALDEHYDE REDUCTASE II (AFU_ORTHOLOGUE AFUA_1G11360)"/>
    <property type="match status" value="1"/>
</dbReference>
<keyword evidence="1" id="KW-0560">Oxidoreductase</keyword>
<dbReference type="STRING" id="97972.A0A2V1DPG7"/>
<dbReference type="Proteomes" id="UP000244855">
    <property type="component" value="Unassembled WGS sequence"/>
</dbReference>
<evidence type="ECO:0000313" key="5">
    <source>
        <dbReference type="Proteomes" id="UP000244855"/>
    </source>
</evidence>
<accession>A0A2V1DPG7</accession>
<evidence type="ECO:0000259" key="3">
    <source>
        <dbReference type="Pfam" id="PF01370"/>
    </source>
</evidence>
<protein>
    <submittedName>
        <fullName evidence="4">NAD(P)-binding protein</fullName>
    </submittedName>
</protein>
<dbReference type="InterPro" id="IPR050425">
    <property type="entry name" value="NAD(P)_dehydrat-like"/>
</dbReference>
<keyword evidence="5" id="KW-1185">Reference proteome</keyword>
<dbReference type="InterPro" id="IPR036291">
    <property type="entry name" value="NAD(P)-bd_dom_sf"/>
</dbReference>
<proteinExistence type="inferred from homology"/>
<feature type="domain" description="NAD-dependent epimerase/dehydratase" evidence="3">
    <location>
        <begin position="14"/>
        <end position="100"/>
    </location>
</feature>
<name>A0A2V1DPG7_9PLEO</name>
<dbReference type="Pfam" id="PF01370">
    <property type="entry name" value="Epimerase"/>
    <property type="match status" value="1"/>
</dbReference>
<dbReference type="InterPro" id="IPR001509">
    <property type="entry name" value="Epimerase_deHydtase"/>
</dbReference>
<dbReference type="PANTHER" id="PTHR10366">
    <property type="entry name" value="NAD DEPENDENT EPIMERASE/DEHYDRATASE"/>
    <property type="match status" value="1"/>
</dbReference>
<evidence type="ECO:0000256" key="1">
    <source>
        <dbReference type="ARBA" id="ARBA00023002"/>
    </source>
</evidence>
<evidence type="ECO:0000313" key="4">
    <source>
        <dbReference type="EMBL" id="PVH99970.1"/>
    </source>
</evidence>
<comment type="similarity">
    <text evidence="2">Belongs to the NAD(P)-dependent epimerase/dehydratase family. Dihydroflavonol-4-reductase subfamily.</text>
</comment>
<dbReference type="SUPFAM" id="SSF51735">
    <property type="entry name" value="NAD(P)-binding Rossmann-fold domains"/>
    <property type="match status" value="1"/>
</dbReference>
<evidence type="ECO:0000256" key="2">
    <source>
        <dbReference type="ARBA" id="ARBA00023445"/>
    </source>
</evidence>
<dbReference type="Gene3D" id="3.40.50.720">
    <property type="entry name" value="NAD(P)-binding Rossmann-like Domain"/>
    <property type="match status" value="1"/>
</dbReference>
<dbReference type="GO" id="GO:0016616">
    <property type="term" value="F:oxidoreductase activity, acting on the CH-OH group of donors, NAD or NADP as acceptor"/>
    <property type="evidence" value="ECO:0007669"/>
    <property type="project" value="TreeGrafter"/>
</dbReference>
<reference evidence="4 5" key="1">
    <citation type="journal article" date="2018" name="Sci. Rep.">
        <title>Comparative genomics provides insights into the lifestyle and reveals functional heterogeneity of dark septate endophytic fungi.</title>
        <authorList>
            <person name="Knapp D.G."/>
            <person name="Nemeth J.B."/>
            <person name="Barry K."/>
            <person name="Hainaut M."/>
            <person name="Henrissat B."/>
            <person name="Johnson J."/>
            <person name="Kuo A."/>
            <person name="Lim J.H.P."/>
            <person name="Lipzen A."/>
            <person name="Nolan M."/>
            <person name="Ohm R.A."/>
            <person name="Tamas L."/>
            <person name="Grigoriev I.V."/>
            <person name="Spatafora J.W."/>
            <person name="Nagy L.G."/>
            <person name="Kovacs G.M."/>
        </authorList>
    </citation>
    <scope>NUCLEOTIDE SEQUENCE [LARGE SCALE GENOMIC DNA]</scope>
    <source>
        <strain evidence="4 5">DSE2036</strain>
    </source>
</reference>
<gene>
    <name evidence="4" type="ORF">DM02DRAFT_709824</name>
</gene>
<sequence>MAAAETIVPPGSLVLITGVNGFIALHISNLLLKQGYAVHCSVRSLERSAWVQEAFVERHPSGTFSIIQVADGNSEGAWEKAIAGVDGIVHVAGDVSFGADPNQIIKPMVKGHFIFTSSDRAALNPIPGKEFIIDPNLWNDPAIHAAWRPPPYKAYRGCDVYAALKAQFEQEVWRFSKEESPQFVVNTIFPDFTVGPIFHPKQTGSTGKLVMDFWRDLSHYELFRKFIPQRFVDVGDTTLLHVAALTQEDFNGERLWGFAAMINFNSWVGWPEDDSDQGYDLSKIDTSRGEELLKRFGQDEWTSFFPSAKRNVLDTLAAWPS</sequence>
<dbReference type="EMBL" id="KZ805381">
    <property type="protein sequence ID" value="PVH99970.1"/>
    <property type="molecule type" value="Genomic_DNA"/>
</dbReference>
<dbReference type="AlphaFoldDB" id="A0A2V1DPG7"/>
<dbReference type="OrthoDB" id="2735536at2759"/>